<comment type="similarity">
    <text evidence="1">Belongs to the AB hydrolase superfamily. AB hydrolase 2 family.</text>
</comment>
<comment type="caution">
    <text evidence="3">The sequence shown here is derived from an EMBL/GenBank/DDBJ whole genome shotgun (WGS) entry which is preliminary data.</text>
</comment>
<organism evidence="3 4">
    <name type="scientific">Purpureocillium lavendulum</name>
    <dbReference type="NCBI Taxonomy" id="1247861"/>
    <lineage>
        <taxon>Eukaryota</taxon>
        <taxon>Fungi</taxon>
        <taxon>Dikarya</taxon>
        <taxon>Ascomycota</taxon>
        <taxon>Pezizomycotina</taxon>
        <taxon>Sordariomycetes</taxon>
        <taxon>Hypocreomycetidae</taxon>
        <taxon>Hypocreales</taxon>
        <taxon>Ophiocordycipitaceae</taxon>
        <taxon>Purpureocillium</taxon>
    </lineage>
</organism>
<feature type="domain" description="Phospholipase/carboxylesterase/thioesterase" evidence="2">
    <location>
        <begin position="230"/>
        <end position="299"/>
    </location>
</feature>
<protein>
    <submittedName>
        <fullName evidence="3">Acyl-CoA N-acyltransferase</fullName>
    </submittedName>
</protein>
<dbReference type="PANTHER" id="PTHR10655:SF64">
    <property type="entry name" value="PHOSPHOLIPASE_CARBOXYLESTERASE_THIOESTERASE DOMAIN-CONTAINING PROTEIN"/>
    <property type="match status" value="1"/>
</dbReference>
<dbReference type="SUPFAM" id="SSF53474">
    <property type="entry name" value="alpha/beta-Hydrolases"/>
    <property type="match status" value="1"/>
</dbReference>
<evidence type="ECO:0000313" key="4">
    <source>
        <dbReference type="Proteomes" id="UP001163105"/>
    </source>
</evidence>
<dbReference type="Pfam" id="PF02230">
    <property type="entry name" value="Abhydrolase_2"/>
    <property type="match status" value="2"/>
</dbReference>
<evidence type="ECO:0000313" key="3">
    <source>
        <dbReference type="EMBL" id="KAJ6438956.1"/>
    </source>
</evidence>
<dbReference type="InterPro" id="IPR050565">
    <property type="entry name" value="LYPA1-2/EST-like"/>
</dbReference>
<dbReference type="InterPro" id="IPR029058">
    <property type="entry name" value="AB_hydrolase_fold"/>
</dbReference>
<dbReference type="Gene3D" id="3.40.50.1820">
    <property type="entry name" value="alpha/beta hydrolase"/>
    <property type="match status" value="1"/>
</dbReference>
<accession>A0AB34FKL7</accession>
<dbReference type="InterPro" id="IPR003140">
    <property type="entry name" value="PLipase/COase/thioEstase"/>
</dbReference>
<name>A0AB34FKL7_9HYPO</name>
<reference evidence="3" key="1">
    <citation type="submission" date="2023-01" db="EMBL/GenBank/DDBJ databases">
        <title>The growth and conidiation of Purpureocillium lavendulum are regulated by nitrogen source and histone H3K14 acetylation.</title>
        <authorList>
            <person name="Tang P."/>
            <person name="Han J."/>
            <person name="Zhang C."/>
            <person name="Tang P."/>
            <person name="Qi F."/>
            <person name="Zhang K."/>
            <person name="Liang L."/>
        </authorList>
    </citation>
    <scope>NUCLEOTIDE SEQUENCE</scope>
    <source>
        <strain evidence="3">YMF1.00683</strain>
    </source>
</reference>
<gene>
    <name evidence="3" type="ORF">O9K51_08358</name>
</gene>
<dbReference type="Proteomes" id="UP001163105">
    <property type="component" value="Unassembled WGS sequence"/>
</dbReference>
<dbReference type="GO" id="GO:0052689">
    <property type="term" value="F:carboxylic ester hydrolase activity"/>
    <property type="evidence" value="ECO:0007669"/>
    <property type="project" value="TreeGrafter"/>
</dbReference>
<sequence length="313" mass="34386">MDCEPEPPPSNPAKRKALGEFIPALVVPPREAPHHFTVIFLHGRGYNAKDSYGPLLSTPVTGDVTFQQSLAHARFVFPTAPLMRASKYRRSVIHQWYDGTGDWEPEARGDMRPSVEHIHGLIRDEMALVGGDAKRIVLAGFSQGCAMALTCMLLWEGEPLGAVVGMCGFVPVYSSLMDVLNEDVTEESGDDGGIVFEVDGDDAADDTDRSGTPLQRAVRELRKEVELPELPSPSNCSFLETPVFLGHGTKDTNVDQRHAREAAALLTKMGLGVEFETYRGLEHWYSPEMLGHIQAFLATRMKSSQTDADTCKT</sequence>
<dbReference type="AlphaFoldDB" id="A0AB34FKL7"/>
<dbReference type="GO" id="GO:0008474">
    <property type="term" value="F:palmitoyl-(protein) hydrolase activity"/>
    <property type="evidence" value="ECO:0007669"/>
    <property type="project" value="TreeGrafter"/>
</dbReference>
<dbReference type="EMBL" id="JAQHRD010000007">
    <property type="protein sequence ID" value="KAJ6438956.1"/>
    <property type="molecule type" value="Genomic_DNA"/>
</dbReference>
<proteinExistence type="inferred from homology"/>
<keyword evidence="4" id="KW-1185">Reference proteome</keyword>
<dbReference type="GO" id="GO:0005737">
    <property type="term" value="C:cytoplasm"/>
    <property type="evidence" value="ECO:0007669"/>
    <property type="project" value="TreeGrafter"/>
</dbReference>
<feature type="domain" description="Phospholipase/carboxylesterase/thioesterase" evidence="2">
    <location>
        <begin position="27"/>
        <end position="178"/>
    </location>
</feature>
<evidence type="ECO:0000259" key="2">
    <source>
        <dbReference type="Pfam" id="PF02230"/>
    </source>
</evidence>
<dbReference type="PANTHER" id="PTHR10655">
    <property type="entry name" value="LYSOPHOSPHOLIPASE-RELATED"/>
    <property type="match status" value="1"/>
</dbReference>
<evidence type="ECO:0000256" key="1">
    <source>
        <dbReference type="ARBA" id="ARBA00006499"/>
    </source>
</evidence>